<evidence type="ECO:0000313" key="1">
    <source>
        <dbReference type="EMBL" id="KAI3765690.1"/>
    </source>
</evidence>
<comment type="caution">
    <text evidence="1">The sequence shown here is derived from an EMBL/GenBank/DDBJ whole genome shotgun (WGS) entry which is preliminary data.</text>
</comment>
<protein>
    <submittedName>
        <fullName evidence="1">Uncharacterized protein</fullName>
    </submittedName>
</protein>
<reference evidence="1 2" key="2">
    <citation type="journal article" date="2022" name="Mol. Ecol. Resour.">
        <title>The genomes of chicory, endive, great burdock and yacon provide insights into Asteraceae paleo-polyploidization history and plant inulin production.</title>
        <authorList>
            <person name="Fan W."/>
            <person name="Wang S."/>
            <person name="Wang H."/>
            <person name="Wang A."/>
            <person name="Jiang F."/>
            <person name="Liu H."/>
            <person name="Zhao H."/>
            <person name="Xu D."/>
            <person name="Zhang Y."/>
        </authorList>
    </citation>
    <scope>NUCLEOTIDE SEQUENCE [LARGE SCALE GENOMIC DNA]</scope>
    <source>
        <strain evidence="2">cv. Punajuju</strain>
        <tissue evidence="1">Leaves</tissue>
    </source>
</reference>
<proteinExistence type="predicted"/>
<dbReference type="Proteomes" id="UP001055811">
    <property type="component" value="Linkage Group LG03"/>
</dbReference>
<name>A0ACB9F3L7_CICIN</name>
<evidence type="ECO:0000313" key="2">
    <source>
        <dbReference type="Proteomes" id="UP001055811"/>
    </source>
</evidence>
<reference evidence="2" key="1">
    <citation type="journal article" date="2022" name="Mol. Ecol. Resour.">
        <title>The genomes of chicory, endive, great burdock and yacon provide insights into Asteraceae palaeo-polyploidization history and plant inulin production.</title>
        <authorList>
            <person name="Fan W."/>
            <person name="Wang S."/>
            <person name="Wang H."/>
            <person name="Wang A."/>
            <person name="Jiang F."/>
            <person name="Liu H."/>
            <person name="Zhao H."/>
            <person name="Xu D."/>
            <person name="Zhang Y."/>
        </authorList>
    </citation>
    <scope>NUCLEOTIDE SEQUENCE [LARGE SCALE GENOMIC DNA]</scope>
    <source>
        <strain evidence="2">cv. Punajuju</strain>
    </source>
</reference>
<gene>
    <name evidence="1" type="ORF">L2E82_15732</name>
</gene>
<accession>A0ACB9F3L7</accession>
<dbReference type="EMBL" id="CM042011">
    <property type="protein sequence ID" value="KAI3765690.1"/>
    <property type="molecule type" value="Genomic_DNA"/>
</dbReference>
<organism evidence="1 2">
    <name type="scientific">Cichorium intybus</name>
    <name type="common">Chicory</name>
    <dbReference type="NCBI Taxonomy" id="13427"/>
    <lineage>
        <taxon>Eukaryota</taxon>
        <taxon>Viridiplantae</taxon>
        <taxon>Streptophyta</taxon>
        <taxon>Embryophyta</taxon>
        <taxon>Tracheophyta</taxon>
        <taxon>Spermatophyta</taxon>
        <taxon>Magnoliopsida</taxon>
        <taxon>eudicotyledons</taxon>
        <taxon>Gunneridae</taxon>
        <taxon>Pentapetalae</taxon>
        <taxon>asterids</taxon>
        <taxon>campanulids</taxon>
        <taxon>Asterales</taxon>
        <taxon>Asteraceae</taxon>
        <taxon>Cichorioideae</taxon>
        <taxon>Cichorieae</taxon>
        <taxon>Cichoriinae</taxon>
        <taxon>Cichorium</taxon>
    </lineage>
</organism>
<sequence length="216" mass="24520">MESQLINLNNPTKSQVKNKLYFIGGDREYFSFRVSDIEMVPIDSLTSYTSLKDILRSSSTPSPVDSPTGFKRIDSWREIPIKDPLLQHAAWAYLQPMSSEPDSDERCCFWKLKDCFSDPAVDACRESRLYIEIEFLVVGACRESRLYIGIEFLVVGGCQESRLYIGIGFLDQRESRLYIGLVFGFRGCVNDDRSKKVDGGVRMMTMTAVVEALAHV</sequence>
<keyword evidence="2" id="KW-1185">Reference proteome</keyword>